<dbReference type="EMBL" id="QJJU01000023">
    <property type="protein sequence ID" value="PXX03199.1"/>
    <property type="molecule type" value="Genomic_DNA"/>
</dbReference>
<dbReference type="PANTHER" id="PTHR36836:SF1">
    <property type="entry name" value="COLANIC ACID BIOSYNTHESIS PROTEIN WCAK"/>
    <property type="match status" value="1"/>
</dbReference>
<feature type="domain" description="Polysaccharide pyruvyl transferase" evidence="1">
    <location>
        <begin position="17"/>
        <end position="270"/>
    </location>
</feature>
<organism evidence="2 3">
    <name type="scientific">Mycolicibacterium moriokaense</name>
    <dbReference type="NCBI Taxonomy" id="39691"/>
    <lineage>
        <taxon>Bacteria</taxon>
        <taxon>Bacillati</taxon>
        <taxon>Actinomycetota</taxon>
        <taxon>Actinomycetes</taxon>
        <taxon>Mycobacteriales</taxon>
        <taxon>Mycobacteriaceae</taxon>
        <taxon>Mycolicibacterium</taxon>
    </lineage>
</organism>
<name>A0A318H900_9MYCO</name>
<evidence type="ECO:0000259" key="1">
    <source>
        <dbReference type="Pfam" id="PF04230"/>
    </source>
</evidence>
<evidence type="ECO:0000313" key="3">
    <source>
        <dbReference type="Proteomes" id="UP000247781"/>
    </source>
</evidence>
<evidence type="ECO:0000313" key="2">
    <source>
        <dbReference type="EMBL" id="PXX03199.1"/>
    </source>
</evidence>
<dbReference type="PANTHER" id="PTHR36836">
    <property type="entry name" value="COLANIC ACID BIOSYNTHESIS PROTEIN WCAK"/>
    <property type="match status" value="1"/>
</dbReference>
<keyword evidence="2" id="KW-0808">Transferase</keyword>
<reference evidence="3" key="1">
    <citation type="submission" date="2018-05" db="EMBL/GenBank/DDBJ databases">
        <authorList>
            <person name="Deangelis K."/>
            <person name="Huntemann M."/>
            <person name="Clum A."/>
            <person name="Pillay M."/>
            <person name="Palaniappan K."/>
            <person name="Varghese N."/>
            <person name="Mikhailova N."/>
            <person name="Stamatis D."/>
            <person name="Reddy T."/>
            <person name="Daum C."/>
            <person name="Shapiro N."/>
            <person name="Ivanova N."/>
            <person name="Kyrpides N."/>
            <person name="Woyke T."/>
        </authorList>
    </citation>
    <scope>NUCLEOTIDE SEQUENCE [LARGE SCALE GENOMIC DNA]</scope>
    <source>
        <strain evidence="3">GAS496</strain>
    </source>
</reference>
<proteinExistence type="predicted"/>
<reference evidence="2 3" key="2">
    <citation type="submission" date="2018-06" db="EMBL/GenBank/DDBJ databases">
        <title>Sequencing of bacterial isolates from soil warming experiment in Harvard Forest, Massachusetts, USA.</title>
        <authorList>
            <person name="Deangelis K.PhD."/>
        </authorList>
    </citation>
    <scope>NUCLEOTIDE SEQUENCE [LARGE SCALE GENOMIC DNA]</scope>
    <source>
        <strain evidence="2 3">GAS496</strain>
    </source>
</reference>
<protein>
    <submittedName>
        <fullName evidence="2">Polysaccharide pyruvyl transferase WcaK-like protein</fullName>
    </submittedName>
</protein>
<keyword evidence="3" id="KW-1185">Reference proteome</keyword>
<dbReference type="Proteomes" id="UP000247781">
    <property type="component" value="Unassembled WGS sequence"/>
</dbReference>
<accession>A0A318H900</accession>
<sequence>MQSAATAMYIGWHGRDNIGDDAIFDAVQSQLPGVRLDDLPHYGASAVLSAFSPKFRGSPLVLGGGTVVGRSSWRRVVARGLKISGASPGFALGVGVEDPEFQGIASCSGNDELRRWISVLRRFRSVSVRGPRSAELLADAGYDAKISGDPALMLPPPDAAPEEGVIGLNMGFGDDLWGHDPHRVAEAVSIALRTLSKRGHRLVGVLMNPDDEIWTRRAFDGIADSRVVVPNNPAQAAQLFSSCTTVIACRLHAGILAALSATPVVALEYQPKCRDFARSIGNDEYLLRTDVFSADDVVQLVASSIENQESIRSRTRERVDELRRRLFDDYATVRSVLGD</sequence>
<dbReference type="Pfam" id="PF04230">
    <property type="entry name" value="PS_pyruv_trans"/>
    <property type="match status" value="1"/>
</dbReference>
<dbReference type="GO" id="GO:0016740">
    <property type="term" value="F:transferase activity"/>
    <property type="evidence" value="ECO:0007669"/>
    <property type="project" value="UniProtKB-KW"/>
</dbReference>
<dbReference type="AlphaFoldDB" id="A0A318H900"/>
<gene>
    <name evidence="2" type="ORF">C8E89_1231</name>
</gene>
<comment type="caution">
    <text evidence="2">The sequence shown here is derived from an EMBL/GenBank/DDBJ whole genome shotgun (WGS) entry which is preliminary data.</text>
</comment>
<dbReference type="InterPro" id="IPR007345">
    <property type="entry name" value="Polysacch_pyruvyl_Trfase"/>
</dbReference>